<keyword evidence="2" id="KW-0288">FMN</keyword>
<dbReference type="Pfam" id="PF03358">
    <property type="entry name" value="FMN_red"/>
    <property type="match status" value="1"/>
</dbReference>
<dbReference type="InterPro" id="IPR005025">
    <property type="entry name" value="FMN_Rdtase-like_dom"/>
</dbReference>
<evidence type="ECO:0000256" key="1">
    <source>
        <dbReference type="ARBA" id="ARBA00001917"/>
    </source>
</evidence>
<keyword evidence="4" id="KW-0560">Oxidoreductase</keyword>
<dbReference type="EC" id="1.-.-.-" evidence="4"/>
<dbReference type="GO" id="GO:0010181">
    <property type="term" value="F:FMN binding"/>
    <property type="evidence" value="ECO:0007669"/>
    <property type="project" value="TreeGrafter"/>
</dbReference>
<dbReference type="OrthoDB" id="9812295at2"/>
<evidence type="ECO:0000256" key="2">
    <source>
        <dbReference type="ARBA" id="ARBA00022643"/>
    </source>
</evidence>
<feature type="domain" description="NADPH-dependent FMN reductase-like" evidence="3">
    <location>
        <begin position="7"/>
        <end position="152"/>
    </location>
</feature>
<dbReference type="Proteomes" id="UP000337909">
    <property type="component" value="Unassembled WGS sequence"/>
</dbReference>
<dbReference type="EMBL" id="CABVHQ010000030">
    <property type="protein sequence ID" value="VVO08601.1"/>
    <property type="molecule type" value="Genomic_DNA"/>
</dbReference>
<keyword evidence="2" id="KW-0285">Flavoprotein</keyword>
<dbReference type="InterPro" id="IPR050712">
    <property type="entry name" value="NAD(P)H-dep_reductase"/>
</dbReference>
<dbReference type="SUPFAM" id="SSF52218">
    <property type="entry name" value="Flavoproteins"/>
    <property type="match status" value="1"/>
</dbReference>
<organism evidence="4 5">
    <name type="scientific">Pseudomonas fluorescens</name>
    <dbReference type="NCBI Taxonomy" id="294"/>
    <lineage>
        <taxon>Bacteria</taxon>
        <taxon>Pseudomonadati</taxon>
        <taxon>Pseudomonadota</taxon>
        <taxon>Gammaproteobacteria</taxon>
        <taxon>Pseudomonadales</taxon>
        <taxon>Pseudomonadaceae</taxon>
        <taxon>Pseudomonas</taxon>
    </lineage>
</organism>
<accession>A0A5E7CXE4</accession>
<dbReference type="GO" id="GO:0005829">
    <property type="term" value="C:cytosol"/>
    <property type="evidence" value="ECO:0007669"/>
    <property type="project" value="TreeGrafter"/>
</dbReference>
<dbReference type="Gene3D" id="3.40.50.360">
    <property type="match status" value="1"/>
</dbReference>
<sequence>MATVAHRLLGISGSLRSQSTNTAVLKTLSNRLDDQAEMSLFALNDIPLYNGDLEAQALPPSVAALKEAIAHADGLIICSPEYNYGTSGVLKNALDWASRPGFNSPLKNKPVLIITSSPGVLGGVRAQSQLRETLSATLSRVICRPQIVIPNINQKIQDGRFIDETTIEFMLAAVDDLIREINLERSRLETQE</sequence>
<evidence type="ECO:0000259" key="3">
    <source>
        <dbReference type="Pfam" id="PF03358"/>
    </source>
</evidence>
<dbReference type="GO" id="GO:0016655">
    <property type="term" value="F:oxidoreductase activity, acting on NAD(P)H, quinone or similar compound as acceptor"/>
    <property type="evidence" value="ECO:0007669"/>
    <property type="project" value="UniProtKB-ARBA"/>
</dbReference>
<dbReference type="InterPro" id="IPR029039">
    <property type="entry name" value="Flavoprotein-like_sf"/>
</dbReference>
<name>A0A5E7CXE4_PSEFL</name>
<evidence type="ECO:0000313" key="5">
    <source>
        <dbReference type="Proteomes" id="UP000337909"/>
    </source>
</evidence>
<dbReference type="AlphaFoldDB" id="A0A5E7CXE4"/>
<comment type="cofactor">
    <cofactor evidence="1">
        <name>FMN</name>
        <dbReference type="ChEBI" id="CHEBI:58210"/>
    </cofactor>
</comment>
<gene>
    <name evidence="4" type="ORF">PS691_03218</name>
</gene>
<dbReference type="RefSeq" id="WP_150643137.1">
    <property type="nucleotide sequence ID" value="NZ_CABVHQ010000030.1"/>
</dbReference>
<reference evidence="4 5" key="1">
    <citation type="submission" date="2019-09" db="EMBL/GenBank/DDBJ databases">
        <authorList>
            <person name="Chandra G."/>
            <person name="Truman W A."/>
        </authorList>
    </citation>
    <scope>NUCLEOTIDE SEQUENCE [LARGE SCALE GENOMIC DNA]</scope>
    <source>
        <strain evidence="4">PS691</strain>
    </source>
</reference>
<proteinExistence type="predicted"/>
<dbReference type="PANTHER" id="PTHR30543:SF21">
    <property type="entry name" value="NAD(P)H-DEPENDENT FMN REDUCTASE LOT6"/>
    <property type="match status" value="1"/>
</dbReference>
<evidence type="ECO:0000313" key="4">
    <source>
        <dbReference type="EMBL" id="VVO08601.1"/>
    </source>
</evidence>
<dbReference type="PANTHER" id="PTHR30543">
    <property type="entry name" value="CHROMATE REDUCTASE"/>
    <property type="match status" value="1"/>
</dbReference>
<protein>
    <submittedName>
        <fullName evidence="4">NAD(P)H-dependent FMN reductase</fullName>
        <ecNumber evidence="4">1.-.-.-</ecNumber>
    </submittedName>
</protein>